<evidence type="ECO:0000313" key="3">
    <source>
        <dbReference type="Proteomes" id="UP000037269"/>
    </source>
</evidence>
<reference evidence="2 4" key="2">
    <citation type="submission" date="2016-10" db="EMBL/GenBank/DDBJ databases">
        <authorList>
            <person name="de Groot N.N."/>
        </authorList>
    </citation>
    <scope>NUCLEOTIDE SEQUENCE [LARGE SCALE GENOMIC DNA]</scope>
    <source>
        <strain evidence="2 4">DSM 2895</strain>
    </source>
</reference>
<dbReference type="RefSeq" id="WP_053432770.1">
    <property type="nucleotide sequence ID" value="NZ_FNED01000001.1"/>
</dbReference>
<proteinExistence type="predicted"/>
<keyword evidence="3" id="KW-1185">Reference proteome</keyword>
<dbReference type="SUPFAM" id="SSF56784">
    <property type="entry name" value="HAD-like"/>
    <property type="match status" value="1"/>
</dbReference>
<evidence type="ECO:0000313" key="2">
    <source>
        <dbReference type="EMBL" id="SDH95201.1"/>
    </source>
</evidence>
<dbReference type="EMBL" id="FNED01000001">
    <property type="protein sequence ID" value="SDH95201.1"/>
    <property type="molecule type" value="Genomic_DNA"/>
</dbReference>
<protein>
    <recommendedName>
        <fullName evidence="5">Haloacid dehalogenase-like hydrolase</fullName>
    </recommendedName>
</protein>
<dbReference type="Proteomes" id="UP000037269">
    <property type="component" value="Unassembled WGS sequence"/>
</dbReference>
<evidence type="ECO:0008006" key="5">
    <source>
        <dbReference type="Google" id="ProtNLM"/>
    </source>
</evidence>
<dbReference type="InterPro" id="IPR036412">
    <property type="entry name" value="HAD-like_sf"/>
</dbReference>
<name>A0A0M0H6V9_ANEMI</name>
<accession>A0A0M0H6V9</accession>
<organism evidence="1 3">
    <name type="scientific">Aneurinibacillus migulanus</name>
    <name type="common">Bacillus migulanus</name>
    <dbReference type="NCBI Taxonomy" id="47500"/>
    <lineage>
        <taxon>Bacteria</taxon>
        <taxon>Bacillati</taxon>
        <taxon>Bacillota</taxon>
        <taxon>Bacilli</taxon>
        <taxon>Bacillales</taxon>
        <taxon>Paenibacillaceae</taxon>
        <taxon>Aneurinibacillus group</taxon>
        <taxon>Aneurinibacillus</taxon>
    </lineage>
</organism>
<sequence length="139" mass="16489">MQISIIKFNKYAIFRYCCTANKRIRKRWDAPCDPAEERQTCLFPIAPAHRPSFFSSLSPQEFVDVSNQMYIIINGVPFHNIKVIAFDKDGTLFDALSFWQHIDALRKQEFLKIVGRNHEHKWYALLLIIVYELKHVWKC</sequence>
<dbReference type="EMBL" id="LGUG01000004">
    <property type="protein sequence ID" value="KON97834.1"/>
    <property type="molecule type" value="Genomic_DNA"/>
</dbReference>
<dbReference type="Proteomes" id="UP000182836">
    <property type="component" value="Unassembled WGS sequence"/>
</dbReference>
<gene>
    <name evidence="1" type="ORF">AF333_22775</name>
    <name evidence="2" type="ORF">SAMN04487909_10122</name>
</gene>
<dbReference type="AlphaFoldDB" id="A0A0M0H6V9"/>
<evidence type="ECO:0000313" key="1">
    <source>
        <dbReference type="EMBL" id="KON97834.1"/>
    </source>
</evidence>
<reference evidence="1 3" key="1">
    <citation type="submission" date="2015-07" db="EMBL/GenBank/DDBJ databases">
        <title>Fjat-14205 dsm 2895.</title>
        <authorList>
            <person name="Liu B."/>
            <person name="Wang J."/>
            <person name="Zhu Y."/>
            <person name="Liu G."/>
            <person name="Chen Q."/>
            <person name="Chen Z."/>
            <person name="Lan J."/>
            <person name="Che J."/>
            <person name="Ge C."/>
            <person name="Shi H."/>
            <person name="Pan Z."/>
            <person name="Liu X."/>
        </authorList>
    </citation>
    <scope>NUCLEOTIDE SEQUENCE [LARGE SCALE GENOMIC DNA]</scope>
    <source>
        <strain evidence="1 3">DSM 2895</strain>
    </source>
</reference>
<dbReference type="PATRIC" id="fig|47500.9.peg.6367"/>
<evidence type="ECO:0000313" key="4">
    <source>
        <dbReference type="Proteomes" id="UP000182836"/>
    </source>
</evidence>